<gene>
    <name evidence="3" type="ORF">V5N11_027821</name>
</gene>
<evidence type="ECO:0000256" key="1">
    <source>
        <dbReference type="SAM" id="MobiDB-lite"/>
    </source>
</evidence>
<dbReference type="Pfam" id="PF03078">
    <property type="entry name" value="ATHILA"/>
    <property type="match status" value="1"/>
</dbReference>
<reference evidence="3 4" key="1">
    <citation type="submission" date="2024-04" db="EMBL/GenBank/DDBJ databases">
        <title>Genome assembly C_amara_ONT_v2.</title>
        <authorList>
            <person name="Yant L."/>
            <person name="Moore C."/>
            <person name="Slenker M."/>
        </authorList>
    </citation>
    <scope>NUCLEOTIDE SEQUENCE [LARGE SCALE GENOMIC DNA]</scope>
    <source>
        <tissue evidence="3">Leaf</tissue>
    </source>
</reference>
<accession>A0ABD0ZRN1</accession>
<evidence type="ECO:0000313" key="4">
    <source>
        <dbReference type="Proteomes" id="UP001558713"/>
    </source>
</evidence>
<sequence>MASRGKRARRDATVSRGGSPDSGSSPDSSPPSMQARHPWPKREGKKIVPSRVWDDSPKAVAASDECVYRNIAEVWDDYDTLFYNAWLGVEILPTRLVDGCAVRRMGIKDDVTKLLTKIGLGTIATTHYELFPDLVRQFLATIRVYYENEIVKNAQEGILTFLVRGVRYRLPLRDLCELYGFDPDLTGVALPAQFFDANVFWSYFGTGIYDSKTSAQTDIRHPVLRYVARIIANTLLCKMEPGKMRMSELILLNYAVGDLCEEGCEWPELDSNVNLGAIFAHHLVSLKTKPFLGRGTKRESVGSLLTPIFRHFGIDTSSCSIVTKRAAMDQHYLKNARWIKGEWIWCFRTAAGSHMIQLPQRELTAITDDPRQLRFEPDSRLLRTAPPARPLRGASSSAPPTAAEDAPIPDLAGGLHQQSGPSEIPPFEPLLAPEIPMETAVFQRFVVDSLQRIWDTMSRCTCIHPPVTVLSLHPCQDVPHAQLQTRVLRRISSFYPFI</sequence>
<dbReference type="EMBL" id="JBANAX010000771">
    <property type="protein sequence ID" value="KAL1193964.1"/>
    <property type="molecule type" value="Genomic_DNA"/>
</dbReference>
<name>A0ABD0ZRN1_CARAN</name>
<feature type="region of interest" description="Disordered" evidence="1">
    <location>
        <begin position="1"/>
        <end position="48"/>
    </location>
</feature>
<proteinExistence type="predicted"/>
<feature type="domain" description="Arabidopsis retrotransposon Orf1 C-terminal" evidence="2">
    <location>
        <begin position="91"/>
        <end position="387"/>
    </location>
</feature>
<feature type="compositionally biased region" description="Low complexity" evidence="1">
    <location>
        <begin position="17"/>
        <end position="32"/>
    </location>
</feature>
<evidence type="ECO:0000259" key="2">
    <source>
        <dbReference type="Pfam" id="PF03078"/>
    </source>
</evidence>
<protein>
    <recommendedName>
        <fullName evidence="2">Arabidopsis retrotransposon Orf1 C-terminal domain-containing protein</fullName>
    </recommendedName>
</protein>
<dbReference type="Proteomes" id="UP001558713">
    <property type="component" value="Unassembled WGS sequence"/>
</dbReference>
<evidence type="ECO:0000313" key="3">
    <source>
        <dbReference type="EMBL" id="KAL1193964.1"/>
    </source>
</evidence>
<feature type="region of interest" description="Disordered" evidence="1">
    <location>
        <begin position="376"/>
        <end position="423"/>
    </location>
</feature>
<dbReference type="AlphaFoldDB" id="A0ABD0ZRN1"/>
<comment type="caution">
    <text evidence="3">The sequence shown here is derived from an EMBL/GenBank/DDBJ whole genome shotgun (WGS) entry which is preliminary data.</text>
</comment>
<dbReference type="InterPro" id="IPR004312">
    <property type="entry name" value="ATHILA_Orf1_C"/>
</dbReference>
<organism evidence="3 4">
    <name type="scientific">Cardamine amara subsp. amara</name>
    <dbReference type="NCBI Taxonomy" id="228776"/>
    <lineage>
        <taxon>Eukaryota</taxon>
        <taxon>Viridiplantae</taxon>
        <taxon>Streptophyta</taxon>
        <taxon>Embryophyta</taxon>
        <taxon>Tracheophyta</taxon>
        <taxon>Spermatophyta</taxon>
        <taxon>Magnoliopsida</taxon>
        <taxon>eudicotyledons</taxon>
        <taxon>Gunneridae</taxon>
        <taxon>Pentapetalae</taxon>
        <taxon>rosids</taxon>
        <taxon>malvids</taxon>
        <taxon>Brassicales</taxon>
        <taxon>Brassicaceae</taxon>
        <taxon>Cardamineae</taxon>
        <taxon>Cardamine</taxon>
    </lineage>
</organism>
<keyword evidence="4" id="KW-1185">Reference proteome</keyword>